<evidence type="ECO:0000256" key="1">
    <source>
        <dbReference type="SAM" id="Phobius"/>
    </source>
</evidence>
<keyword evidence="1" id="KW-1133">Transmembrane helix</keyword>
<feature type="transmembrane region" description="Helical" evidence="1">
    <location>
        <begin position="798"/>
        <end position="821"/>
    </location>
</feature>
<accession>A0ABU0LZF7</accession>
<gene>
    <name evidence="2" type="ORF">J2Z62_000529</name>
</gene>
<sequence>MRKAIKGIWKASSLIIAGLTIFIGLNSLNRHQAHTNFNQNFLTTRIQHQDVVFLSGSYAINNLDSKIAEILANIHNVFKSKYQELSTKFEKSSDDETNKSITFLLMNITAVDTNNLWYKKLADNLKKVLYLNVLGDKFHYQNDQRADAESFPAFNYLNEQRKKIVLKLNDPNSHPDFIINTLMPSEARNLADQLLTGWQTYLTSGTDTTFGKSWYEQIPKQLKPVRHYDVALDTQDYQNLIDALTTTKASSEILLKHAKLEEIQKQVEQKLQTELTKDIKSLEDIKNQDKNSQLFLDTAPNNLALNLGLLSNNPHSSQDVDLFKDKWNAHLSKENNISFNPLFSFPSTSDESKAKISDLKLQYFTNGNLNDNPSLDWILSLNNASVQGQYHFPYTATPSETASFLLEKLFVLIQNFGIQNLIDLTDEAKASNKTTFEPADFKQTFDMSQLPTGLLNLLKMEFKITAVQNEFTNKTNINDLLITITGSIQSNGTNPSGSNIIGSVSHDFIFRVNPDLENKLLTTAPKLDPVWNNSIKLESNEQIQQLIAAGQYNRYFSYNNTNSNFQYSTTGIEIGNGVVNVTTEISLNNKYASGMKISYITALPISLFIDNTNFEALATAAADQINYDLTSIYGQLFEEVFNPFELDDLTKQLIFEIKTDSEFPYRSIEENMDLFIERYQKELIDRISSANFIDNDKRIEGLKDHYNEIRERLKAALVKVGISLDSNFAKSLLDQIDITEQNAIENTNVELDPRFLEIIDFIEDSDNNLDTIKSLGRLLEKFSPQQLVTALNQTQKGVAYGFTGITSLILLSSLGLIIRGIKIDHKKYSISKYWIVGIGTILLLMSISGLGYLISLITV</sequence>
<feature type="transmembrane region" description="Helical" evidence="1">
    <location>
        <begin position="833"/>
        <end position="854"/>
    </location>
</feature>
<evidence type="ECO:0000313" key="2">
    <source>
        <dbReference type="EMBL" id="MDQ0514091.1"/>
    </source>
</evidence>
<name>A0ABU0LZF7_9BACT</name>
<dbReference type="RefSeq" id="WP_256547219.1">
    <property type="nucleotide sequence ID" value="NZ_CP101809.1"/>
</dbReference>
<reference evidence="2" key="1">
    <citation type="submission" date="2023-07" db="EMBL/GenBank/DDBJ databases">
        <title>Genomic Encyclopedia of Type Strains, Phase IV (KMG-IV): sequencing the most valuable type-strain genomes for metagenomic binning, comparative biology and taxonomic classification.</title>
        <authorList>
            <person name="Goeker M."/>
        </authorList>
    </citation>
    <scope>NUCLEOTIDE SEQUENCE [LARGE SCALE GENOMIC DNA]</scope>
    <source>
        <strain evidence="2">DSM 21204</strain>
    </source>
</reference>
<comment type="caution">
    <text evidence="2">The sequence shown here is derived from an EMBL/GenBank/DDBJ whole genome shotgun (WGS) entry which is preliminary data.</text>
</comment>
<organism evidence="2 3">
    <name type="scientific">Mycoplasmoides fastidiosum</name>
    <dbReference type="NCBI Taxonomy" id="92758"/>
    <lineage>
        <taxon>Bacteria</taxon>
        <taxon>Bacillati</taxon>
        <taxon>Mycoplasmatota</taxon>
        <taxon>Mycoplasmoidales</taxon>
        <taxon>Mycoplasmoidaceae</taxon>
        <taxon>Mycoplasmoides</taxon>
    </lineage>
</organism>
<evidence type="ECO:0000313" key="3">
    <source>
        <dbReference type="Proteomes" id="UP001240643"/>
    </source>
</evidence>
<protein>
    <submittedName>
        <fullName evidence="2">Uncharacterized protein</fullName>
    </submittedName>
</protein>
<dbReference type="Proteomes" id="UP001240643">
    <property type="component" value="Unassembled WGS sequence"/>
</dbReference>
<keyword evidence="1" id="KW-0812">Transmembrane</keyword>
<keyword evidence="3" id="KW-1185">Reference proteome</keyword>
<keyword evidence="1" id="KW-0472">Membrane</keyword>
<dbReference type="EMBL" id="JAUSWO010000001">
    <property type="protein sequence ID" value="MDQ0514091.1"/>
    <property type="molecule type" value="Genomic_DNA"/>
</dbReference>
<proteinExistence type="predicted"/>